<keyword evidence="3" id="KW-1185">Reference proteome</keyword>
<organism evidence="2 3">
    <name type="scientific">Cinchona calisaya</name>
    <dbReference type="NCBI Taxonomy" id="153742"/>
    <lineage>
        <taxon>Eukaryota</taxon>
        <taxon>Viridiplantae</taxon>
        <taxon>Streptophyta</taxon>
        <taxon>Embryophyta</taxon>
        <taxon>Tracheophyta</taxon>
        <taxon>Spermatophyta</taxon>
        <taxon>Magnoliopsida</taxon>
        <taxon>eudicotyledons</taxon>
        <taxon>Gunneridae</taxon>
        <taxon>Pentapetalae</taxon>
        <taxon>asterids</taxon>
        <taxon>lamiids</taxon>
        <taxon>Gentianales</taxon>
        <taxon>Rubiaceae</taxon>
        <taxon>Cinchonoideae</taxon>
        <taxon>Cinchoneae</taxon>
        <taxon>Cinchona</taxon>
    </lineage>
</organism>
<name>A0ABD2Z6E9_9GENT</name>
<protein>
    <recommendedName>
        <fullName evidence="1">Retrotransposon gag domain-containing protein</fullName>
    </recommendedName>
</protein>
<comment type="caution">
    <text evidence="2">The sequence shown here is derived from an EMBL/GenBank/DDBJ whole genome shotgun (WGS) entry which is preliminary data.</text>
</comment>
<dbReference type="EMBL" id="JBJUIK010000010">
    <property type="protein sequence ID" value="KAL3515054.1"/>
    <property type="molecule type" value="Genomic_DNA"/>
</dbReference>
<reference evidence="2 3" key="1">
    <citation type="submission" date="2024-11" db="EMBL/GenBank/DDBJ databases">
        <title>A near-complete genome assembly of Cinchona calisaya.</title>
        <authorList>
            <person name="Lian D.C."/>
            <person name="Zhao X.W."/>
            <person name="Wei L."/>
        </authorList>
    </citation>
    <scope>NUCLEOTIDE SEQUENCE [LARGE SCALE GENOMIC DNA]</scope>
    <source>
        <tissue evidence="2">Nenye</tissue>
    </source>
</reference>
<dbReference type="Proteomes" id="UP001630127">
    <property type="component" value="Unassembled WGS sequence"/>
</dbReference>
<dbReference type="AlphaFoldDB" id="A0ABD2Z6E9"/>
<accession>A0ABD2Z6E9</accession>
<evidence type="ECO:0000259" key="1">
    <source>
        <dbReference type="Pfam" id="PF03732"/>
    </source>
</evidence>
<evidence type="ECO:0000313" key="3">
    <source>
        <dbReference type="Proteomes" id="UP001630127"/>
    </source>
</evidence>
<dbReference type="PANTHER" id="PTHR33223:SF8">
    <property type="entry name" value="OS04G0172440 PROTEIN"/>
    <property type="match status" value="1"/>
</dbReference>
<feature type="domain" description="Retrotransposon gag" evidence="1">
    <location>
        <begin position="92"/>
        <end position="156"/>
    </location>
</feature>
<gene>
    <name evidence="2" type="ORF">ACH5RR_021956</name>
</gene>
<dbReference type="InterPro" id="IPR005162">
    <property type="entry name" value="Retrotrans_gag_dom"/>
</dbReference>
<proteinExistence type="predicted"/>
<dbReference type="Pfam" id="PF03732">
    <property type="entry name" value="Retrotrans_gag"/>
    <property type="match status" value="1"/>
</dbReference>
<sequence length="160" mass="18720">MPPPPPVPTVNDALLKRMERFDSFMKQQQGTDKFRAIDYQDLCLFPEVQLLPKFKIPEFPKYNGTGDPVAHLKIFCNLLGNPTSDPRIAMRVFARSLEGDALSWYLMLDPKKLQDWTDLANAFVKQYEFNRDLEPDRFALMNLKKKPSEDYREYVKDEGR</sequence>
<dbReference type="PANTHER" id="PTHR33223">
    <property type="entry name" value="CCHC-TYPE DOMAIN-CONTAINING PROTEIN"/>
    <property type="match status" value="1"/>
</dbReference>
<evidence type="ECO:0000313" key="2">
    <source>
        <dbReference type="EMBL" id="KAL3515054.1"/>
    </source>
</evidence>